<dbReference type="InterPro" id="IPR008670">
    <property type="entry name" value="CoA_reduct_LuxC"/>
</dbReference>
<dbReference type="Pfam" id="PF05893">
    <property type="entry name" value="LuxC"/>
    <property type="match status" value="1"/>
</dbReference>
<keyword evidence="1" id="KW-0521">NADP</keyword>
<keyword evidence="4" id="KW-1185">Reference proteome</keyword>
<sequence length="435" mass="48798">MADNIVIYSGGCVARERFSDSFIGLVRELEENRRTLFDCPDEIIIHLLAQFGKEIIKDPSLVSIPGLSYLSLWLRRENLHGIYHVNFEKIPGTKDPISVDSRIEMIHVPRGIVCHWIAGNIPLLGFFSLVLAALGKNASILKIHPSVYKYLNPLLQKLEQVIVNIDGVSYSGSIITSAVSLVSFPGRAESLSRDFSLSADCRVIYGSDDAVQTISSLPHQVHADTIVYGPKYSFAVFDKDAISSPDFPSMLKKLAQDIVLYNQAACSSPHTVFFEKSFIHLHDIAEQLKSALQSLPERMFYPLDEGIAISVINTRARYLLDSSKDILIPDDMKWTICINDIVSLEEPVQGRCVFVKEVLDIDQVLPLVTRKVQTVALGMADHERKEKYVRELAYRGVDRVMAPGTMHEYTQPWDGMLGAGRMVRWIAVRISKECC</sequence>
<evidence type="ECO:0000256" key="2">
    <source>
        <dbReference type="SAM" id="Phobius"/>
    </source>
</evidence>
<dbReference type="SUPFAM" id="SSF53720">
    <property type="entry name" value="ALDH-like"/>
    <property type="match status" value="1"/>
</dbReference>
<protein>
    <submittedName>
        <fullName evidence="3">Acyl-CoA reductase</fullName>
    </submittedName>
</protein>
<proteinExistence type="predicted"/>
<organism evidence="3 4">
    <name type="scientific">Methanospirillum purgamenti</name>
    <dbReference type="NCBI Taxonomy" id="2834276"/>
    <lineage>
        <taxon>Archaea</taxon>
        <taxon>Methanobacteriati</taxon>
        <taxon>Methanobacteriota</taxon>
        <taxon>Stenosarchaea group</taxon>
        <taxon>Methanomicrobia</taxon>
        <taxon>Methanomicrobiales</taxon>
        <taxon>Methanospirillaceae</taxon>
        <taxon>Methanospirillum</taxon>
    </lineage>
</organism>
<evidence type="ECO:0000256" key="1">
    <source>
        <dbReference type="ARBA" id="ARBA00022857"/>
    </source>
</evidence>
<name>A0A8E7B2B0_9EURY</name>
<dbReference type="CDD" id="cd07080">
    <property type="entry name" value="ALDH_Acyl-CoA-Red_LuxC"/>
    <property type="match status" value="1"/>
</dbReference>
<dbReference type="GO" id="GO:0008218">
    <property type="term" value="P:bioluminescence"/>
    <property type="evidence" value="ECO:0007669"/>
    <property type="project" value="InterPro"/>
</dbReference>
<dbReference type="KEGG" id="mrtj:KHC33_00940"/>
<dbReference type="GO" id="GO:0003995">
    <property type="term" value="F:acyl-CoA dehydrogenase activity"/>
    <property type="evidence" value="ECO:0007669"/>
    <property type="project" value="InterPro"/>
</dbReference>
<keyword evidence="2" id="KW-0812">Transmembrane</keyword>
<keyword evidence="2" id="KW-1133">Transmembrane helix</keyword>
<keyword evidence="2" id="KW-0472">Membrane</keyword>
<dbReference type="Proteomes" id="UP000680656">
    <property type="component" value="Chromosome"/>
</dbReference>
<evidence type="ECO:0000313" key="4">
    <source>
        <dbReference type="Proteomes" id="UP000680656"/>
    </source>
</evidence>
<gene>
    <name evidence="3" type="ORF">KHC33_00940</name>
</gene>
<dbReference type="AlphaFoldDB" id="A0A8E7B2B0"/>
<dbReference type="InterPro" id="IPR016161">
    <property type="entry name" value="Ald_DH/histidinol_DH"/>
</dbReference>
<feature type="transmembrane region" description="Helical" evidence="2">
    <location>
        <begin position="112"/>
        <end position="134"/>
    </location>
</feature>
<reference evidence="3 4" key="1">
    <citation type="submission" date="2021-05" db="EMBL/GenBank/DDBJ databases">
        <title>A novel Methanospirillum isolate from a pyrite-forming mixed culture.</title>
        <authorList>
            <person name="Bunk B."/>
            <person name="Sproer C."/>
            <person name="Spring S."/>
            <person name="Pester M."/>
        </authorList>
    </citation>
    <scope>NUCLEOTIDE SEQUENCE [LARGE SCALE GENOMIC DNA]</scope>
    <source>
        <strain evidence="3 4">J.3.6.1-F.2.7.3</strain>
    </source>
</reference>
<dbReference type="GeneID" id="65095706"/>
<dbReference type="RefSeq" id="WP_214419933.1">
    <property type="nucleotide sequence ID" value="NZ_CP075546.1"/>
</dbReference>
<accession>A0A8E7B2B0</accession>
<evidence type="ECO:0000313" key="3">
    <source>
        <dbReference type="EMBL" id="QVV89132.1"/>
    </source>
</evidence>
<dbReference type="EMBL" id="CP075546">
    <property type="protein sequence ID" value="QVV89132.1"/>
    <property type="molecule type" value="Genomic_DNA"/>
</dbReference>